<keyword evidence="1" id="KW-0378">Hydrolase</keyword>
<dbReference type="Gene3D" id="3.60.15.10">
    <property type="entry name" value="Ribonuclease Z/Hydroxyacylglutathione hydrolase-like"/>
    <property type="match status" value="1"/>
</dbReference>
<dbReference type="Proteomes" id="UP000662747">
    <property type="component" value="Chromosome"/>
</dbReference>
<accession>A0ABX7P7C4</accession>
<evidence type="ECO:0000256" key="1">
    <source>
        <dbReference type="ARBA" id="ARBA00022801"/>
    </source>
</evidence>
<name>A0ABX7P7C4_9BACT</name>
<evidence type="ECO:0000313" key="3">
    <source>
        <dbReference type="EMBL" id="QSQ26346.1"/>
    </source>
</evidence>
<dbReference type="PANTHER" id="PTHR43546:SF9">
    <property type="entry name" value="L-ASCORBATE-6-PHOSPHATE LACTONASE ULAG-RELATED"/>
    <property type="match status" value="1"/>
</dbReference>
<dbReference type="Pfam" id="PF12706">
    <property type="entry name" value="Lactamase_B_2"/>
    <property type="match status" value="1"/>
</dbReference>
<sequence>MTFAATHIGTATLLLEIGPLRILTDPVFDAPGRRYSFGWGTSSRHLSGPALSLEQVGPVDAVLVSHDQHADNLDDAGRTLLPRARHVVTTQAAARRLGHPGAVGLAPFESTTVGDLRITATPARHGPPGSLPIVGHVVGFLLESPSLPGPVYISGDTVWFNGVAEVAKRFRVHTAFLHLGSVGFPITGPLRYTFNAREAVTAAQALGAQRIIPVHYDGWTHFKQGPDEARREFAQAGLADKVTWLTPGERTAL</sequence>
<dbReference type="SUPFAM" id="SSF56281">
    <property type="entry name" value="Metallo-hydrolase/oxidoreductase"/>
    <property type="match status" value="1"/>
</dbReference>
<keyword evidence="4" id="KW-1185">Reference proteome</keyword>
<dbReference type="InterPro" id="IPR050114">
    <property type="entry name" value="UPF0173_UPF0282_UlaG_hydrolase"/>
</dbReference>
<gene>
    <name evidence="3" type="ORF">JY651_16035</name>
</gene>
<organism evidence="3 4">
    <name type="scientific">Pyxidicoccus parkwayensis</name>
    <dbReference type="NCBI Taxonomy" id="2813578"/>
    <lineage>
        <taxon>Bacteria</taxon>
        <taxon>Pseudomonadati</taxon>
        <taxon>Myxococcota</taxon>
        <taxon>Myxococcia</taxon>
        <taxon>Myxococcales</taxon>
        <taxon>Cystobacterineae</taxon>
        <taxon>Myxococcaceae</taxon>
        <taxon>Pyxidicoccus</taxon>
    </lineage>
</organism>
<protein>
    <submittedName>
        <fullName evidence="3">MBL fold metallo-hydrolase</fullName>
    </submittedName>
</protein>
<evidence type="ECO:0000313" key="4">
    <source>
        <dbReference type="Proteomes" id="UP000662747"/>
    </source>
</evidence>
<dbReference type="InterPro" id="IPR001279">
    <property type="entry name" value="Metallo-B-lactamas"/>
</dbReference>
<proteinExistence type="predicted"/>
<reference evidence="3 4" key="1">
    <citation type="submission" date="2021-02" db="EMBL/GenBank/DDBJ databases">
        <title>De Novo genome assembly of isolated myxobacteria.</title>
        <authorList>
            <person name="Stevens D.C."/>
        </authorList>
    </citation>
    <scope>NUCLEOTIDE SEQUENCE [LARGE SCALE GENOMIC DNA]</scope>
    <source>
        <strain evidence="4">SCPEA02</strain>
    </source>
</reference>
<dbReference type="EMBL" id="CP071090">
    <property type="protein sequence ID" value="QSQ26346.1"/>
    <property type="molecule type" value="Genomic_DNA"/>
</dbReference>
<dbReference type="InterPro" id="IPR036866">
    <property type="entry name" value="RibonucZ/Hydroxyglut_hydro"/>
</dbReference>
<evidence type="ECO:0000259" key="2">
    <source>
        <dbReference type="Pfam" id="PF12706"/>
    </source>
</evidence>
<feature type="domain" description="Metallo-beta-lactamase" evidence="2">
    <location>
        <begin position="21"/>
        <end position="216"/>
    </location>
</feature>
<dbReference type="PANTHER" id="PTHR43546">
    <property type="entry name" value="UPF0173 METAL-DEPENDENT HYDROLASE MJ1163-RELATED"/>
    <property type="match status" value="1"/>
</dbReference>
<dbReference type="RefSeq" id="WP_206727894.1">
    <property type="nucleotide sequence ID" value="NZ_CP071090.1"/>
</dbReference>